<comment type="caution">
    <text evidence="3">The sequence shown here is derived from an EMBL/GenBank/DDBJ whole genome shotgun (WGS) entry which is preliminary data.</text>
</comment>
<reference evidence="3 4" key="1">
    <citation type="submission" date="2024-09" db="EMBL/GenBank/DDBJ databases">
        <authorList>
            <person name="Sun Q."/>
            <person name="Mori K."/>
        </authorList>
    </citation>
    <scope>NUCLEOTIDE SEQUENCE [LARGE SCALE GENOMIC DNA]</scope>
    <source>
        <strain evidence="3 4">JCM 3028</strain>
    </source>
</reference>
<sequence>MGIRKDLAELAEIHEEHDMGHTVAGWTGSIVCITGFAISGVAMVAASVPFFWIGAGVVVLGGALGWLLHQMGLGKEIGPRPASERGMRRRPASRTPRTSGRAGRAGIPGEAARSRTEPHPSARAAQPVTAVQPVTSVQITSGPRSGL</sequence>
<gene>
    <name evidence="3" type="ORF">ACFFRH_04215</name>
</gene>
<keyword evidence="4" id="KW-1185">Reference proteome</keyword>
<dbReference type="RefSeq" id="WP_344743071.1">
    <property type="nucleotide sequence ID" value="NZ_BAAAWW010000016.1"/>
</dbReference>
<feature type="transmembrane region" description="Helical" evidence="2">
    <location>
        <begin position="50"/>
        <end position="68"/>
    </location>
</feature>
<feature type="compositionally biased region" description="Polar residues" evidence="1">
    <location>
        <begin position="132"/>
        <end position="147"/>
    </location>
</feature>
<proteinExistence type="predicted"/>
<name>A0ABV5T6I4_9ACTN</name>
<evidence type="ECO:0000313" key="4">
    <source>
        <dbReference type="Proteomes" id="UP001589610"/>
    </source>
</evidence>
<evidence type="ECO:0000313" key="3">
    <source>
        <dbReference type="EMBL" id="MFB9674684.1"/>
    </source>
</evidence>
<dbReference type="NCBIfam" id="NF041681">
    <property type="entry name" value="HGxxPAAW"/>
    <property type="match status" value="1"/>
</dbReference>
<keyword evidence="2" id="KW-0812">Transmembrane</keyword>
<protein>
    <submittedName>
        <fullName evidence="3">HGxxPAAW family protein</fullName>
    </submittedName>
</protein>
<evidence type="ECO:0000256" key="2">
    <source>
        <dbReference type="SAM" id="Phobius"/>
    </source>
</evidence>
<feature type="region of interest" description="Disordered" evidence="1">
    <location>
        <begin position="77"/>
        <end position="147"/>
    </location>
</feature>
<organism evidence="3 4">
    <name type="scientific">Streptosporangium vulgare</name>
    <dbReference type="NCBI Taxonomy" id="46190"/>
    <lineage>
        <taxon>Bacteria</taxon>
        <taxon>Bacillati</taxon>
        <taxon>Actinomycetota</taxon>
        <taxon>Actinomycetes</taxon>
        <taxon>Streptosporangiales</taxon>
        <taxon>Streptosporangiaceae</taxon>
        <taxon>Streptosporangium</taxon>
    </lineage>
</organism>
<dbReference type="Proteomes" id="UP001589610">
    <property type="component" value="Unassembled WGS sequence"/>
</dbReference>
<evidence type="ECO:0000256" key="1">
    <source>
        <dbReference type="SAM" id="MobiDB-lite"/>
    </source>
</evidence>
<dbReference type="EMBL" id="JBHMBS010000002">
    <property type="protein sequence ID" value="MFB9674684.1"/>
    <property type="molecule type" value="Genomic_DNA"/>
</dbReference>
<keyword evidence="2" id="KW-0472">Membrane</keyword>
<keyword evidence="2" id="KW-1133">Transmembrane helix</keyword>
<accession>A0ABV5T6I4</accession>
<feature type="transmembrane region" description="Helical" evidence="2">
    <location>
        <begin position="23"/>
        <end position="44"/>
    </location>
</feature>